<reference evidence="3 4" key="1">
    <citation type="journal article" date="2009" name="Stand. Genomic Sci.">
        <title>Complete genome sequence of Actinosynnema mirum type strain (101).</title>
        <authorList>
            <person name="Land M."/>
            <person name="Lapidus A."/>
            <person name="Mayilraj S."/>
            <person name="Chen F."/>
            <person name="Copeland A."/>
            <person name="Del Rio T.G."/>
            <person name="Nolan M."/>
            <person name="Lucas S."/>
            <person name="Tice H."/>
            <person name="Cheng J.F."/>
            <person name="Chertkov O."/>
            <person name="Bruce D."/>
            <person name="Goodwin L."/>
            <person name="Pitluck S."/>
            <person name="Rohde M."/>
            <person name="Goker M."/>
            <person name="Pati A."/>
            <person name="Ivanova N."/>
            <person name="Mavromatis K."/>
            <person name="Chen A."/>
            <person name="Palaniappan K."/>
            <person name="Hauser L."/>
            <person name="Chang Y.J."/>
            <person name="Jeffries C.C."/>
            <person name="Brettin T."/>
            <person name="Detter J.C."/>
            <person name="Han C."/>
            <person name="Chain P."/>
            <person name="Tindall B.J."/>
            <person name="Bristow J."/>
            <person name="Eisen J.A."/>
            <person name="Markowitz V."/>
            <person name="Hugenholtz P."/>
            <person name="Kyrpides N.C."/>
            <person name="Klenk H.P."/>
        </authorList>
    </citation>
    <scope>NUCLEOTIDE SEQUENCE [LARGE SCALE GENOMIC DNA]</scope>
    <source>
        <strain evidence="4">ATCC 29888 / DSM 43827 / JCM 3225 / NBRC 14064 / NCIMB 13271 / NRRL B-12336 / IMRU 3971 / 101</strain>
    </source>
</reference>
<feature type="signal peptide" evidence="2">
    <location>
        <begin position="1"/>
        <end position="31"/>
    </location>
</feature>
<proteinExistence type="predicted"/>
<sequence length="175" mass="17915">MEKKFGMCMKKSTWPIRAAIAALLLPATAVAAPTASAESATPDRITSSGLSARSPELSASATSTVTNGPWSCTLTASNPNRWFGGSGGGEQGIGSVSCTGGVVMPAIYVAVGLYRNGSLIASDQLEKANSIVVNRVASASPHVSAAYETGALGAVLWPDNTITEIPQIYSIVVRT</sequence>
<keyword evidence="2" id="KW-0732">Signal</keyword>
<evidence type="ECO:0000256" key="1">
    <source>
        <dbReference type="SAM" id="MobiDB-lite"/>
    </source>
</evidence>
<dbReference type="HOGENOM" id="CLU_1529409_0_0_11"/>
<keyword evidence="4" id="KW-1185">Reference proteome</keyword>
<organism evidence="3 4">
    <name type="scientific">Actinosynnema mirum (strain ATCC 29888 / DSM 43827 / JCM 3225 / NBRC 14064 / NCIMB 13271 / NRRL B-12336 / IMRU 3971 / 101)</name>
    <dbReference type="NCBI Taxonomy" id="446462"/>
    <lineage>
        <taxon>Bacteria</taxon>
        <taxon>Bacillati</taxon>
        <taxon>Actinomycetota</taxon>
        <taxon>Actinomycetes</taxon>
        <taxon>Pseudonocardiales</taxon>
        <taxon>Pseudonocardiaceae</taxon>
        <taxon>Actinosynnema</taxon>
    </lineage>
</organism>
<evidence type="ECO:0000313" key="3">
    <source>
        <dbReference type="EMBL" id="ACU38097.1"/>
    </source>
</evidence>
<feature type="region of interest" description="Disordered" evidence="1">
    <location>
        <begin position="36"/>
        <end position="65"/>
    </location>
</feature>
<evidence type="ECO:0000313" key="4">
    <source>
        <dbReference type="Proteomes" id="UP000002213"/>
    </source>
</evidence>
<feature type="chain" id="PRO_5002972791" description="Secreted protein" evidence="2">
    <location>
        <begin position="32"/>
        <end position="175"/>
    </location>
</feature>
<name>C6WIK7_ACTMD</name>
<protein>
    <recommendedName>
        <fullName evidence="5">Secreted protein</fullName>
    </recommendedName>
</protein>
<feature type="compositionally biased region" description="Polar residues" evidence="1">
    <location>
        <begin position="44"/>
        <end position="65"/>
    </location>
</feature>
<dbReference type="KEGG" id="ami:Amir_4242"/>
<evidence type="ECO:0000256" key="2">
    <source>
        <dbReference type="SAM" id="SignalP"/>
    </source>
</evidence>
<dbReference type="Proteomes" id="UP000002213">
    <property type="component" value="Chromosome"/>
</dbReference>
<accession>C6WIK7</accession>
<dbReference type="AlphaFoldDB" id="C6WIK7"/>
<evidence type="ECO:0008006" key="5">
    <source>
        <dbReference type="Google" id="ProtNLM"/>
    </source>
</evidence>
<gene>
    <name evidence="3" type="ordered locus">Amir_4242</name>
</gene>
<dbReference type="EMBL" id="CP001630">
    <property type="protein sequence ID" value="ACU38097.1"/>
    <property type="molecule type" value="Genomic_DNA"/>
</dbReference>